<proteinExistence type="predicted"/>
<dbReference type="Pfam" id="PF02515">
    <property type="entry name" value="CoA_transf_3"/>
    <property type="match status" value="1"/>
</dbReference>
<dbReference type="Proteomes" id="UP000236884">
    <property type="component" value="Chromosome"/>
</dbReference>
<dbReference type="OrthoDB" id="9806585at2"/>
<evidence type="ECO:0000256" key="1">
    <source>
        <dbReference type="ARBA" id="ARBA00022679"/>
    </source>
</evidence>
<dbReference type="SUPFAM" id="SSF89796">
    <property type="entry name" value="CoA-transferase family III (CaiB/BaiF)"/>
    <property type="match status" value="1"/>
</dbReference>
<keyword evidence="1 2" id="KW-0808">Transferase</keyword>
<dbReference type="InterPro" id="IPR003673">
    <property type="entry name" value="CoA-Trfase_fam_III"/>
</dbReference>
<dbReference type="EMBL" id="AP014946">
    <property type="protein sequence ID" value="BAT59588.1"/>
    <property type="molecule type" value="Genomic_DNA"/>
</dbReference>
<organism evidence="2 3">
    <name type="scientific">Variibacter gotjawalensis</name>
    <dbReference type="NCBI Taxonomy" id="1333996"/>
    <lineage>
        <taxon>Bacteria</taxon>
        <taxon>Pseudomonadati</taxon>
        <taxon>Pseudomonadota</taxon>
        <taxon>Alphaproteobacteria</taxon>
        <taxon>Hyphomicrobiales</taxon>
        <taxon>Nitrobacteraceae</taxon>
        <taxon>Variibacter</taxon>
    </lineage>
</organism>
<evidence type="ECO:0000313" key="3">
    <source>
        <dbReference type="Proteomes" id="UP000236884"/>
    </source>
</evidence>
<protein>
    <submittedName>
        <fullName evidence="2">Formyl-coenzyme A transferase</fullName>
        <ecNumber evidence="2">2.8.3.16</ecNumber>
    </submittedName>
</protein>
<dbReference type="PANTHER" id="PTHR48207">
    <property type="entry name" value="SUCCINATE--HYDROXYMETHYLGLUTARATE COA-TRANSFERASE"/>
    <property type="match status" value="1"/>
</dbReference>
<accession>A0A0S3PUN9</accession>
<dbReference type="Gene3D" id="3.40.50.10540">
    <property type="entry name" value="Crotonobetainyl-coa:carnitine coa-transferase, domain 1"/>
    <property type="match status" value="1"/>
</dbReference>
<dbReference type="PANTHER" id="PTHR48207:SF3">
    <property type="entry name" value="SUCCINATE--HYDROXYMETHYLGLUTARATE COA-TRANSFERASE"/>
    <property type="match status" value="1"/>
</dbReference>
<dbReference type="RefSeq" id="WP_096355092.1">
    <property type="nucleotide sequence ID" value="NZ_AP014946.1"/>
</dbReference>
<gene>
    <name evidence="2" type="primary">frc_10</name>
    <name evidence="2" type="ORF">GJW-30_1_02121</name>
</gene>
<sequence length="425" mass="46969">MTLPMLEGIRVIDITQFVAGPVCSRLLADAGADVIKIELAPYGDRSRVQGFKPREAAYQRSSRSTYFFQHNHSKRSLALDFKHESGRKILRELIAKADVLVENFAPGVMARAGLSFEDMSKINPRLIMCSVSFAGQTGPLSTKPGYDYIAQAYSGVTSLIGEPDRSPSQMPIAIGDVSTGVSAAMAVGFALFHRERTGRGQHVEATLLDTYFHMHEANVPKVAIRGEKFAVERTGSQHPDGGPIGLFRCGDDTFISINVLSHQFAQFAKTIGRPELAEDPRYATAHGRRDNNADLVVIIEQWLATFPTRDEAMQVLDRERIPCAPVLTLHEAMRQPHLLDRGTVRKVHDDQIGDFLIPGAPARFSEWPQPEGLRVDMLGENNETVLKELGYSATDIAALYNDKVIVRDKLLETGDSVKSQERKTA</sequence>
<dbReference type="Gene3D" id="3.30.1540.10">
    <property type="entry name" value="formyl-coa transferase, domain 3"/>
    <property type="match status" value="1"/>
</dbReference>
<name>A0A0S3PUN9_9BRAD</name>
<dbReference type="GO" id="GO:0033608">
    <property type="term" value="F:formyl-CoA transferase activity"/>
    <property type="evidence" value="ECO:0007669"/>
    <property type="project" value="UniProtKB-EC"/>
</dbReference>
<dbReference type="AlphaFoldDB" id="A0A0S3PUN9"/>
<dbReference type="InterPro" id="IPR044855">
    <property type="entry name" value="CoA-Trfase_III_dom3_sf"/>
</dbReference>
<dbReference type="EC" id="2.8.3.16" evidence="2"/>
<dbReference type="InterPro" id="IPR023606">
    <property type="entry name" value="CoA-Trfase_III_dom_1_sf"/>
</dbReference>
<dbReference type="InterPro" id="IPR050483">
    <property type="entry name" value="CoA-transferase_III_domain"/>
</dbReference>
<reference evidence="2 3" key="1">
    <citation type="submission" date="2015-08" db="EMBL/GenBank/DDBJ databases">
        <title>Investigation of the bacterial diversity of lava forest soil.</title>
        <authorList>
            <person name="Lee J.S."/>
        </authorList>
    </citation>
    <scope>NUCLEOTIDE SEQUENCE [LARGE SCALE GENOMIC DNA]</scope>
    <source>
        <strain evidence="2 3">GJW-30</strain>
    </source>
</reference>
<dbReference type="KEGG" id="vgo:GJW-30_1_02121"/>
<keyword evidence="3" id="KW-1185">Reference proteome</keyword>
<evidence type="ECO:0000313" key="2">
    <source>
        <dbReference type="EMBL" id="BAT59588.1"/>
    </source>
</evidence>